<sequence length="90" mass="10106">EFFFHAMGGREGLVDQAVRTAQSGYMQRRLINALQDLKVEYDSTVRDAKGLIVQFNYGEDRVDPAKADHGKAVDLDKIFTKVLSKKSEAT</sequence>
<evidence type="ECO:0000256" key="5">
    <source>
        <dbReference type="ARBA" id="ARBA00023163"/>
    </source>
</evidence>
<dbReference type="Gene3D" id="6.10.250.2940">
    <property type="match status" value="1"/>
</dbReference>
<feature type="domain" description="RNA polymerase Rpb1" evidence="7">
    <location>
        <begin position="1"/>
        <end position="61"/>
    </location>
</feature>
<comment type="caution">
    <text evidence="9">The sequence shown here is derived from an EMBL/GenBank/DDBJ whole genome shotgun (WGS) entry which is preliminary data.</text>
</comment>
<dbReference type="PANTHER" id="PTHR19376:SF32">
    <property type="entry name" value="DNA-DIRECTED RNA POLYMERASE III SUBUNIT RPC1"/>
    <property type="match status" value="1"/>
</dbReference>
<keyword evidence="5" id="KW-0804">Transcription</keyword>
<evidence type="ECO:0000313" key="10">
    <source>
        <dbReference type="Proteomes" id="UP000618343"/>
    </source>
</evidence>
<dbReference type="EC" id="2.7.7.6" evidence="1"/>
<keyword evidence="4" id="KW-0548">Nucleotidyltransferase</keyword>
<keyword evidence="2" id="KW-0240">DNA-directed RNA polymerase</keyword>
<evidence type="ECO:0000313" key="9">
    <source>
        <dbReference type="EMBL" id="HIP91392.1"/>
    </source>
</evidence>
<evidence type="ECO:0000313" key="8">
    <source>
        <dbReference type="EMBL" id="HIP84147.1"/>
    </source>
</evidence>
<dbReference type="Gene3D" id="6.20.50.80">
    <property type="match status" value="1"/>
</dbReference>
<evidence type="ECO:0000256" key="1">
    <source>
        <dbReference type="ARBA" id="ARBA00012418"/>
    </source>
</evidence>
<evidence type="ECO:0000256" key="6">
    <source>
        <dbReference type="ARBA" id="ARBA00048552"/>
    </source>
</evidence>
<feature type="non-terminal residue" evidence="9">
    <location>
        <position position="1"/>
    </location>
</feature>
<dbReference type="Proteomes" id="UP000618343">
    <property type="component" value="Unassembled WGS sequence"/>
</dbReference>
<organism evidence="9 10">
    <name type="scientific">Methanothermococcus okinawensis</name>
    <dbReference type="NCBI Taxonomy" id="155863"/>
    <lineage>
        <taxon>Archaea</taxon>
        <taxon>Methanobacteriati</taxon>
        <taxon>Methanobacteriota</taxon>
        <taxon>Methanomada group</taxon>
        <taxon>Methanococci</taxon>
        <taxon>Methanococcales</taxon>
        <taxon>Methanococcaceae</taxon>
        <taxon>Methanothermococcus</taxon>
    </lineage>
</organism>
<dbReference type="Pfam" id="PF04998">
    <property type="entry name" value="RNA_pol_Rpb1_5"/>
    <property type="match status" value="1"/>
</dbReference>
<dbReference type="InterPro" id="IPR007081">
    <property type="entry name" value="RNA_pol_Rpb1_5"/>
</dbReference>
<dbReference type="SUPFAM" id="SSF64484">
    <property type="entry name" value="beta and beta-prime subunits of DNA dependent RNA-polymerase"/>
    <property type="match status" value="1"/>
</dbReference>
<accession>A0A832ZKX0</accession>
<evidence type="ECO:0000256" key="3">
    <source>
        <dbReference type="ARBA" id="ARBA00022679"/>
    </source>
</evidence>
<evidence type="ECO:0000256" key="2">
    <source>
        <dbReference type="ARBA" id="ARBA00022478"/>
    </source>
</evidence>
<evidence type="ECO:0000256" key="4">
    <source>
        <dbReference type="ARBA" id="ARBA00022695"/>
    </source>
</evidence>
<dbReference type="Proteomes" id="UP000643554">
    <property type="component" value="Unassembled WGS sequence"/>
</dbReference>
<name>A0A832ZKX0_9EURY</name>
<dbReference type="GO" id="GO:0003899">
    <property type="term" value="F:DNA-directed RNA polymerase activity"/>
    <property type="evidence" value="ECO:0007669"/>
    <property type="project" value="UniProtKB-EC"/>
</dbReference>
<dbReference type="GO" id="GO:0006351">
    <property type="term" value="P:DNA-templated transcription"/>
    <property type="evidence" value="ECO:0007669"/>
    <property type="project" value="InterPro"/>
</dbReference>
<gene>
    <name evidence="8" type="ORF">EYH15_01455</name>
    <name evidence="9" type="ORF">EYH21_03745</name>
</gene>
<protein>
    <recommendedName>
        <fullName evidence="1">DNA-directed RNA polymerase</fullName>
        <ecNumber evidence="1">2.7.7.6</ecNumber>
    </recommendedName>
</protein>
<keyword evidence="3" id="KW-0808">Transferase</keyword>
<comment type="catalytic activity">
    <reaction evidence="6">
        <text>RNA(n) + a ribonucleoside 5'-triphosphate = RNA(n+1) + diphosphate</text>
        <dbReference type="Rhea" id="RHEA:21248"/>
        <dbReference type="Rhea" id="RHEA-COMP:14527"/>
        <dbReference type="Rhea" id="RHEA-COMP:17342"/>
        <dbReference type="ChEBI" id="CHEBI:33019"/>
        <dbReference type="ChEBI" id="CHEBI:61557"/>
        <dbReference type="ChEBI" id="CHEBI:140395"/>
        <dbReference type="EC" id="2.7.7.6"/>
    </reaction>
</comment>
<dbReference type="EMBL" id="DQUO01000041">
    <property type="protein sequence ID" value="HIP91392.1"/>
    <property type="molecule type" value="Genomic_DNA"/>
</dbReference>
<evidence type="ECO:0000259" key="7">
    <source>
        <dbReference type="Pfam" id="PF04998"/>
    </source>
</evidence>
<reference evidence="9" key="1">
    <citation type="journal article" date="2020" name="ISME J.">
        <title>Gammaproteobacteria mediating utilization of methyl-, sulfur- and petroleum organic compounds in deep ocean hydrothermal plumes.</title>
        <authorList>
            <person name="Zhou Z."/>
            <person name="Liu Y."/>
            <person name="Pan J."/>
            <person name="Cron B.R."/>
            <person name="Toner B.M."/>
            <person name="Anantharaman K."/>
            <person name="Breier J.A."/>
            <person name="Dick G.J."/>
            <person name="Li M."/>
        </authorList>
    </citation>
    <scope>NUCLEOTIDE SEQUENCE</scope>
    <source>
        <strain evidence="8">SZUA-1453</strain>
        <strain evidence="9">SZUA-1471</strain>
    </source>
</reference>
<dbReference type="AlphaFoldDB" id="A0A832ZKX0"/>
<dbReference type="InterPro" id="IPR045867">
    <property type="entry name" value="DNA-dir_RpoC_beta_prime"/>
</dbReference>
<dbReference type="GO" id="GO:0003677">
    <property type="term" value="F:DNA binding"/>
    <property type="evidence" value="ECO:0007669"/>
    <property type="project" value="InterPro"/>
</dbReference>
<proteinExistence type="predicted"/>
<dbReference type="GO" id="GO:0000428">
    <property type="term" value="C:DNA-directed RNA polymerase complex"/>
    <property type="evidence" value="ECO:0007669"/>
    <property type="project" value="UniProtKB-KW"/>
</dbReference>
<dbReference type="PANTHER" id="PTHR19376">
    <property type="entry name" value="DNA-DIRECTED RNA POLYMERASE"/>
    <property type="match status" value="1"/>
</dbReference>
<dbReference type="EMBL" id="DQUI01000026">
    <property type="protein sequence ID" value="HIP84147.1"/>
    <property type="molecule type" value="Genomic_DNA"/>
</dbReference>